<organism evidence="2 3">
    <name type="scientific">Testicularia cyperi</name>
    <dbReference type="NCBI Taxonomy" id="1882483"/>
    <lineage>
        <taxon>Eukaryota</taxon>
        <taxon>Fungi</taxon>
        <taxon>Dikarya</taxon>
        <taxon>Basidiomycota</taxon>
        <taxon>Ustilaginomycotina</taxon>
        <taxon>Ustilaginomycetes</taxon>
        <taxon>Ustilaginales</taxon>
        <taxon>Anthracoideaceae</taxon>
        <taxon>Testicularia</taxon>
    </lineage>
</organism>
<dbReference type="PANTHER" id="PTHR12941">
    <property type="entry name" value="ER MEMBRANE PROTEIN COMPLEX"/>
    <property type="match status" value="1"/>
</dbReference>
<reference evidence="2 3" key="1">
    <citation type="journal article" date="2018" name="Mol. Biol. Evol.">
        <title>Broad Genomic Sampling Reveals a Smut Pathogenic Ancestry of the Fungal Clade Ustilaginomycotina.</title>
        <authorList>
            <person name="Kijpornyongpan T."/>
            <person name="Mondo S.J."/>
            <person name="Barry K."/>
            <person name="Sandor L."/>
            <person name="Lee J."/>
            <person name="Lipzen A."/>
            <person name="Pangilinan J."/>
            <person name="LaButti K."/>
            <person name="Hainaut M."/>
            <person name="Henrissat B."/>
            <person name="Grigoriev I.V."/>
            <person name="Spatafora J.W."/>
            <person name="Aime M.C."/>
        </authorList>
    </citation>
    <scope>NUCLEOTIDE SEQUENCE [LARGE SCALE GENOMIC DNA]</scope>
    <source>
        <strain evidence="2 3">MCA 3645</strain>
    </source>
</reference>
<evidence type="ECO:0000313" key="2">
    <source>
        <dbReference type="EMBL" id="PWY97474.1"/>
    </source>
</evidence>
<name>A0A317XGJ4_9BASI</name>
<dbReference type="OrthoDB" id="194468at2759"/>
<proteinExistence type="predicted"/>
<keyword evidence="3" id="KW-1185">Reference proteome</keyword>
<feature type="region of interest" description="Disordered" evidence="1">
    <location>
        <begin position="171"/>
        <end position="190"/>
    </location>
</feature>
<dbReference type="InParanoid" id="A0A317XGJ4"/>
<dbReference type="GO" id="GO:0072546">
    <property type="term" value="C:EMC complex"/>
    <property type="evidence" value="ECO:0007669"/>
    <property type="project" value="InterPro"/>
</dbReference>
<dbReference type="AlphaFoldDB" id="A0A317XGJ4"/>
<dbReference type="Pfam" id="PF03665">
    <property type="entry name" value="UPF0172"/>
    <property type="match status" value="1"/>
</dbReference>
<gene>
    <name evidence="2" type="ORF">BCV70DRAFT_219435</name>
</gene>
<dbReference type="PANTHER" id="PTHR12941:SF10">
    <property type="entry name" value="ER MEMBRANE PROTEIN COMPLEX SUBUNIT 8_9 HOMOLOG"/>
    <property type="match status" value="1"/>
</dbReference>
<evidence type="ECO:0000256" key="1">
    <source>
        <dbReference type="SAM" id="MobiDB-lite"/>
    </source>
</evidence>
<dbReference type="EMBL" id="KZ819207">
    <property type="protein sequence ID" value="PWY97474.1"/>
    <property type="molecule type" value="Genomic_DNA"/>
</dbReference>
<feature type="region of interest" description="Disordered" evidence="1">
    <location>
        <begin position="1"/>
        <end position="35"/>
    </location>
</feature>
<protein>
    <submittedName>
        <fullName evidence="2">UPF0172-domain-containing protein</fullName>
    </submittedName>
</protein>
<sequence>MHPANAETASVMRRKNRTPSPGSKQIPPAAMSSSSASGSSVSHLAYKKLVLHTAKYPTARVFGFLVGKSGSDGAFSIVDAIPLSHHWTSLAPMAEAGLSLASAYTSTKALSVIGIYEAPELVGQREPSAQSAKLAEKIATLNGRDSLLLLINNSTLLHPTNHSLIPHLVSPPSSNNPAAAAKPKSLPTSAVSLVDPTKAKSLEDDVRKSRSWQLLHDFDDHLEDPSLDWLQNTAISA</sequence>
<accession>A0A317XGJ4</accession>
<dbReference type="CDD" id="cd08060">
    <property type="entry name" value="MPN_UPF0172"/>
    <property type="match status" value="1"/>
</dbReference>
<dbReference type="Proteomes" id="UP000246740">
    <property type="component" value="Unassembled WGS sequence"/>
</dbReference>
<dbReference type="STRING" id="1882483.A0A317XGJ4"/>
<dbReference type="InterPro" id="IPR005366">
    <property type="entry name" value="EMC8/9"/>
</dbReference>
<evidence type="ECO:0000313" key="3">
    <source>
        <dbReference type="Proteomes" id="UP000246740"/>
    </source>
</evidence>